<dbReference type="RefSeq" id="YP_009903725.1">
    <property type="nucleotide sequence ID" value="NC_049849.1"/>
</dbReference>
<dbReference type="KEGG" id="vg:56136001"/>
<organism evidence="1 2">
    <name type="scientific">Achromobacter phage Motura</name>
    <dbReference type="NCBI Taxonomy" id="2591403"/>
    <lineage>
        <taxon>Viruses</taxon>
        <taxon>Duplodnaviria</taxon>
        <taxon>Heunggongvirae</taxon>
        <taxon>Uroviricota</taxon>
        <taxon>Caudoviricetes</taxon>
        <taxon>Moturavirus</taxon>
        <taxon>Moturavirus motura</taxon>
    </lineage>
</organism>
<sequence>MSTADFRVVRNYSQREFQQDVNDLLNDGYTLHGPMITHLAGSSILYIQALVYTPPKTKTRAKAKDEE</sequence>
<dbReference type="Proteomes" id="UP000320799">
    <property type="component" value="Segment"/>
</dbReference>
<proteinExistence type="predicted"/>
<evidence type="ECO:0000313" key="2">
    <source>
        <dbReference type="Proteomes" id="UP000320799"/>
    </source>
</evidence>
<protein>
    <submittedName>
        <fullName evidence="1">Uncharacterized protein</fullName>
    </submittedName>
</protein>
<keyword evidence="2" id="KW-1185">Reference proteome</keyword>
<name>A0A514CT86_9CAUD</name>
<reference evidence="1 2" key="1">
    <citation type="submission" date="2019-06" db="EMBL/GenBank/DDBJ databases">
        <authorList>
            <person name="Kincaid V.D."/>
            <person name="Fuller A."/>
            <person name="Hodges K."/>
            <person name="Bansal M."/>
            <person name="Essig J."/>
            <person name="Johnson A."/>
        </authorList>
    </citation>
    <scope>NUCLEOTIDE SEQUENCE [LARGE SCALE GENOMIC DNA]</scope>
</reference>
<dbReference type="GeneID" id="56136001"/>
<dbReference type="EMBL" id="MN094788">
    <property type="protein sequence ID" value="QDH83699.1"/>
    <property type="molecule type" value="Genomic_DNA"/>
</dbReference>
<accession>A0A514CT86</accession>
<evidence type="ECO:0000313" key="1">
    <source>
        <dbReference type="EMBL" id="QDH83699.1"/>
    </source>
</evidence>